<protein>
    <submittedName>
        <fullName evidence="2">Uncharacterized protein</fullName>
    </submittedName>
</protein>
<feature type="compositionally biased region" description="Pro residues" evidence="1">
    <location>
        <begin position="149"/>
        <end position="161"/>
    </location>
</feature>
<feature type="compositionally biased region" description="Pro residues" evidence="1">
    <location>
        <begin position="262"/>
        <end position="274"/>
    </location>
</feature>
<feature type="compositionally biased region" description="Polar residues" evidence="1">
    <location>
        <begin position="337"/>
        <end position="354"/>
    </location>
</feature>
<name>A0A642UPI5_DIURU</name>
<proteinExistence type="predicted"/>
<feature type="region of interest" description="Disordered" evidence="1">
    <location>
        <begin position="1"/>
        <end position="29"/>
    </location>
</feature>
<dbReference type="Pfam" id="PF10846">
    <property type="entry name" value="DUF2722"/>
    <property type="match status" value="1"/>
</dbReference>
<feature type="region of interest" description="Disordered" evidence="1">
    <location>
        <begin position="149"/>
        <end position="169"/>
    </location>
</feature>
<evidence type="ECO:0000313" key="3">
    <source>
        <dbReference type="Proteomes" id="UP000449547"/>
    </source>
</evidence>
<feature type="compositionally biased region" description="Basic and acidic residues" evidence="1">
    <location>
        <begin position="368"/>
        <end position="381"/>
    </location>
</feature>
<feature type="compositionally biased region" description="Low complexity" evidence="1">
    <location>
        <begin position="311"/>
        <end position="336"/>
    </location>
</feature>
<evidence type="ECO:0000256" key="1">
    <source>
        <dbReference type="SAM" id="MobiDB-lite"/>
    </source>
</evidence>
<sequence length="409" mass="43783">MSMSVNSLIDRFEQGPGRSSAPPSTPATAQLAPAATIDDPGLMKLLGVERFPLGEEAYIETIRLRQEIERRKQEELRRQLADKNLEIIRMAMAAHIPPHLIPVMCVNPDEYHRTLLQQSASASAAGASGTPVPPPMMVPIIHPQAPAPGAPPYAPFAPPASPTKRSASAMYHQDHLNVNPTLPIHYRFGEGRPHSPAKRGAVASAQLSAPSFSVRPPMTPQQQTQRSRRSSGASHQRTASVPDGSQLTSPNITKTLQVKPSPAQPPAKNKPPPTQESMTSFQHIIQFHHWKPGDKSPPNNTKSPAPGRAPSTLSAVSATSGTSAASGAAPASHSPSDNSTAPASPDTQENSPQHINPHAPPASSTPREPSHKRYKSEVVRDSDDETIDDTTEMSPQQAPPAKFPHDIMS</sequence>
<dbReference type="AlphaFoldDB" id="A0A642UPI5"/>
<dbReference type="RefSeq" id="XP_034012578.1">
    <property type="nucleotide sequence ID" value="XM_034155409.1"/>
</dbReference>
<feature type="compositionally biased region" description="Low complexity" evidence="1">
    <location>
        <begin position="19"/>
        <end position="29"/>
    </location>
</feature>
<dbReference type="OrthoDB" id="4095763at2759"/>
<feature type="region of interest" description="Disordered" evidence="1">
    <location>
        <begin position="182"/>
        <end position="409"/>
    </location>
</feature>
<dbReference type="Proteomes" id="UP000449547">
    <property type="component" value="Unassembled WGS sequence"/>
</dbReference>
<organism evidence="2 3">
    <name type="scientific">Diutina rugosa</name>
    <name type="common">Yeast</name>
    <name type="synonym">Candida rugosa</name>
    <dbReference type="NCBI Taxonomy" id="5481"/>
    <lineage>
        <taxon>Eukaryota</taxon>
        <taxon>Fungi</taxon>
        <taxon>Dikarya</taxon>
        <taxon>Ascomycota</taxon>
        <taxon>Saccharomycotina</taxon>
        <taxon>Pichiomycetes</taxon>
        <taxon>Debaryomycetaceae</taxon>
        <taxon>Diutina</taxon>
    </lineage>
</organism>
<feature type="compositionally biased region" description="Polar residues" evidence="1">
    <location>
        <begin position="232"/>
        <end position="258"/>
    </location>
</feature>
<dbReference type="GeneID" id="54781377"/>
<comment type="caution">
    <text evidence="2">The sequence shown here is derived from an EMBL/GenBank/DDBJ whole genome shotgun (WGS) entry which is preliminary data.</text>
</comment>
<gene>
    <name evidence="2" type="ORF">DIURU_002726</name>
</gene>
<accession>A0A642UPI5</accession>
<reference evidence="2 3" key="1">
    <citation type="submission" date="2019-07" db="EMBL/GenBank/DDBJ databases">
        <title>Genome assembly of two rare yeast pathogens: Diutina rugosa and Trichomonascus ciferrii.</title>
        <authorList>
            <person name="Mixao V."/>
            <person name="Saus E."/>
            <person name="Hansen A."/>
            <person name="Lass-Flor C."/>
            <person name="Gabaldon T."/>
        </authorList>
    </citation>
    <scope>NUCLEOTIDE SEQUENCE [LARGE SCALE GENOMIC DNA]</scope>
    <source>
        <strain evidence="2 3">CBS 613</strain>
    </source>
</reference>
<dbReference type="InterPro" id="IPR021216">
    <property type="entry name" value="DUF2722"/>
</dbReference>
<dbReference type="EMBL" id="SWFT01000082">
    <property type="protein sequence ID" value="KAA8902830.1"/>
    <property type="molecule type" value="Genomic_DNA"/>
</dbReference>
<feature type="compositionally biased region" description="Acidic residues" evidence="1">
    <location>
        <begin position="382"/>
        <end position="391"/>
    </location>
</feature>
<keyword evidence="3" id="KW-1185">Reference proteome</keyword>
<dbReference type="OMA" id="PDEYHRT"/>
<dbReference type="VEuPathDB" id="FungiDB:DIURU_002726"/>
<evidence type="ECO:0000313" key="2">
    <source>
        <dbReference type="EMBL" id="KAA8902830.1"/>
    </source>
</evidence>